<feature type="domain" description="HAMP" evidence="8">
    <location>
        <begin position="307"/>
        <end position="359"/>
    </location>
</feature>
<keyword evidence="7" id="KW-1133">Transmembrane helix</keyword>
<evidence type="ECO:0000256" key="1">
    <source>
        <dbReference type="ARBA" id="ARBA00004651"/>
    </source>
</evidence>
<organism evidence="9 10">
    <name type="scientific">Paenibacillus phyllosphaerae</name>
    <dbReference type="NCBI Taxonomy" id="274593"/>
    <lineage>
        <taxon>Bacteria</taxon>
        <taxon>Bacillati</taxon>
        <taxon>Bacillota</taxon>
        <taxon>Bacilli</taxon>
        <taxon>Bacillales</taxon>
        <taxon>Paenibacillaceae</taxon>
        <taxon>Paenibacillus</taxon>
    </lineage>
</organism>
<dbReference type="CDD" id="cd06225">
    <property type="entry name" value="HAMP"/>
    <property type="match status" value="1"/>
</dbReference>
<dbReference type="SUPFAM" id="SSF158472">
    <property type="entry name" value="HAMP domain-like"/>
    <property type="match status" value="1"/>
</dbReference>
<dbReference type="InterPro" id="IPR050640">
    <property type="entry name" value="Bact_2-comp_sensor_kinase"/>
</dbReference>
<evidence type="ECO:0000259" key="8">
    <source>
        <dbReference type="PROSITE" id="PS50885"/>
    </source>
</evidence>
<dbReference type="Pfam" id="PF00672">
    <property type="entry name" value="HAMP"/>
    <property type="match status" value="1"/>
</dbReference>
<dbReference type="InterPro" id="IPR010559">
    <property type="entry name" value="Sig_transdc_His_kin_internal"/>
</dbReference>
<feature type="transmembrane region" description="Helical" evidence="7">
    <location>
        <begin position="12"/>
        <end position="29"/>
    </location>
</feature>
<proteinExistence type="predicted"/>
<dbReference type="GO" id="GO:0000155">
    <property type="term" value="F:phosphorelay sensor kinase activity"/>
    <property type="evidence" value="ECO:0007669"/>
    <property type="project" value="InterPro"/>
</dbReference>
<dbReference type="EMBL" id="JACHXK010000013">
    <property type="protein sequence ID" value="MBB3112563.1"/>
    <property type="molecule type" value="Genomic_DNA"/>
</dbReference>
<keyword evidence="4 9" id="KW-0808">Transferase</keyword>
<dbReference type="AlphaFoldDB" id="A0A7W5B1A6"/>
<comment type="caution">
    <text evidence="9">The sequence shown here is derived from an EMBL/GenBank/DDBJ whole genome shotgun (WGS) entry which is preliminary data.</text>
</comment>
<name>A0A7W5B1A6_9BACL</name>
<sequence length="577" mass="66232">MLKLRLNTFTKIVGLILMLLIPIIGLYWFSNRTSLQIVSDEVEKSMYKDLSFFAAQTDGIAQQLSKSGLVISEDINVRALEFIEIATLYEQTYEKLRIDDKLKLLIASSTWDTTLSIYAPDTRTFVSSNSSLQYDYDLIHNNFSRVWRYTDDVAPYFRKQPRFVRYITEPFDAPVDKATLIVEMSFPVTELNKALDRFKEGGKGDPFFISPEGDVIGTHNANRELQQELIGRMDLQTLTEHPFTRFELAGSEYAVSCVLLPELGMYLVDYIPIQDVVRPITLNSYLFYGSIFFLLIGSTIAAYFLYTNVQVPIRELVRGVRKIKRGEYPTLRTFHPGNEFHFLLVSFNDMARQIEQLIQNVYMETIRSRDANLKQLQSQINPHFLYNCFTLIRSLTRLGEKETVMELALHLSKYYRYTTRSERHTAELREELDLVSSYLAIQAIKVQDLTYEMDIPESMRELEIPRLILQPLVENAVLHGIEPVGCGMIRVTGSRNDRYNVLTVTDDGIGVTEEQLAGLLQQLSMPLTEDKGCALWNTRQRMQLQFGADAGLRIIRPSEGGLTIELYWPNKADSAVA</sequence>
<dbReference type="EC" id="2.7.13.3" evidence="9"/>
<reference evidence="9 10" key="1">
    <citation type="submission" date="2020-08" db="EMBL/GenBank/DDBJ databases">
        <title>Genomic Encyclopedia of Type Strains, Phase III (KMG-III): the genomes of soil and plant-associated and newly described type strains.</title>
        <authorList>
            <person name="Whitman W."/>
        </authorList>
    </citation>
    <scope>NUCLEOTIDE SEQUENCE [LARGE SCALE GENOMIC DNA]</scope>
    <source>
        <strain evidence="9 10">CECT 5862</strain>
    </source>
</reference>
<dbReference type="SUPFAM" id="SSF55874">
    <property type="entry name" value="ATPase domain of HSP90 chaperone/DNA topoisomerase II/histidine kinase"/>
    <property type="match status" value="1"/>
</dbReference>
<evidence type="ECO:0000256" key="7">
    <source>
        <dbReference type="SAM" id="Phobius"/>
    </source>
</evidence>
<dbReference type="Gene3D" id="3.30.565.10">
    <property type="entry name" value="Histidine kinase-like ATPase, C-terminal domain"/>
    <property type="match status" value="1"/>
</dbReference>
<dbReference type="PROSITE" id="PS50885">
    <property type="entry name" value="HAMP"/>
    <property type="match status" value="1"/>
</dbReference>
<dbReference type="InterPro" id="IPR003594">
    <property type="entry name" value="HATPase_dom"/>
</dbReference>
<keyword evidence="10" id="KW-1185">Reference proteome</keyword>
<evidence type="ECO:0000256" key="2">
    <source>
        <dbReference type="ARBA" id="ARBA00022475"/>
    </source>
</evidence>
<evidence type="ECO:0000256" key="5">
    <source>
        <dbReference type="ARBA" id="ARBA00022777"/>
    </source>
</evidence>
<evidence type="ECO:0000313" key="10">
    <source>
        <dbReference type="Proteomes" id="UP000570361"/>
    </source>
</evidence>
<dbReference type="InterPro" id="IPR003660">
    <property type="entry name" value="HAMP_dom"/>
</dbReference>
<evidence type="ECO:0000256" key="6">
    <source>
        <dbReference type="ARBA" id="ARBA00023136"/>
    </source>
</evidence>
<dbReference type="InterPro" id="IPR036890">
    <property type="entry name" value="HATPase_C_sf"/>
</dbReference>
<protein>
    <submittedName>
        <fullName evidence="9">Two-component system sensor histidine kinase YesM</fullName>
        <ecNumber evidence="9">2.7.13.3</ecNumber>
    </submittedName>
</protein>
<feature type="transmembrane region" description="Helical" evidence="7">
    <location>
        <begin position="285"/>
        <end position="306"/>
    </location>
</feature>
<keyword evidence="5 9" id="KW-0418">Kinase</keyword>
<comment type="subcellular location">
    <subcellularLocation>
        <location evidence="1">Cell membrane</location>
        <topology evidence="1">Multi-pass membrane protein</topology>
    </subcellularLocation>
</comment>
<accession>A0A7W5B1A6</accession>
<dbReference type="SMART" id="SM00304">
    <property type="entry name" value="HAMP"/>
    <property type="match status" value="1"/>
</dbReference>
<keyword evidence="7" id="KW-0812">Transmembrane</keyword>
<dbReference type="Pfam" id="PF06580">
    <property type="entry name" value="His_kinase"/>
    <property type="match status" value="1"/>
</dbReference>
<dbReference type="Pfam" id="PF02518">
    <property type="entry name" value="HATPase_c"/>
    <property type="match status" value="1"/>
</dbReference>
<evidence type="ECO:0000313" key="9">
    <source>
        <dbReference type="EMBL" id="MBB3112563.1"/>
    </source>
</evidence>
<keyword evidence="6 7" id="KW-0472">Membrane</keyword>
<dbReference type="GO" id="GO:0005886">
    <property type="term" value="C:plasma membrane"/>
    <property type="evidence" value="ECO:0007669"/>
    <property type="project" value="UniProtKB-SubCell"/>
</dbReference>
<gene>
    <name evidence="9" type="ORF">FHS18_004664</name>
</gene>
<evidence type="ECO:0000256" key="4">
    <source>
        <dbReference type="ARBA" id="ARBA00022679"/>
    </source>
</evidence>
<dbReference type="Proteomes" id="UP000570361">
    <property type="component" value="Unassembled WGS sequence"/>
</dbReference>
<evidence type="ECO:0000256" key="3">
    <source>
        <dbReference type="ARBA" id="ARBA00022553"/>
    </source>
</evidence>
<dbReference type="PANTHER" id="PTHR34220:SF7">
    <property type="entry name" value="SENSOR HISTIDINE KINASE YPDA"/>
    <property type="match status" value="1"/>
</dbReference>
<dbReference type="Gene3D" id="6.10.340.10">
    <property type="match status" value="1"/>
</dbReference>
<dbReference type="PANTHER" id="PTHR34220">
    <property type="entry name" value="SENSOR HISTIDINE KINASE YPDA"/>
    <property type="match status" value="1"/>
</dbReference>
<dbReference type="RefSeq" id="WP_183602685.1">
    <property type="nucleotide sequence ID" value="NZ_JACHXK010000013.1"/>
</dbReference>
<keyword evidence="2" id="KW-1003">Cell membrane</keyword>
<keyword evidence="3" id="KW-0597">Phosphoprotein</keyword>